<organism evidence="1 2">
    <name type="scientific">Candidatus Woykebacteria bacterium RBG_13_40_15</name>
    <dbReference type="NCBI Taxonomy" id="1802593"/>
    <lineage>
        <taxon>Bacteria</taxon>
        <taxon>Candidatus Woykeibacteriota</taxon>
    </lineage>
</organism>
<dbReference type="STRING" id="1802593.A2172_02490"/>
<dbReference type="EMBL" id="MHCP01000028">
    <property type="protein sequence ID" value="OGY23224.1"/>
    <property type="molecule type" value="Genomic_DNA"/>
</dbReference>
<dbReference type="Proteomes" id="UP000176631">
    <property type="component" value="Unassembled WGS sequence"/>
</dbReference>
<comment type="caution">
    <text evidence="1">The sequence shown here is derived from an EMBL/GenBank/DDBJ whole genome shotgun (WGS) entry which is preliminary data.</text>
</comment>
<name>A0A1G1W6K7_9BACT</name>
<protein>
    <submittedName>
        <fullName evidence="1">Uncharacterized protein</fullName>
    </submittedName>
</protein>
<proteinExistence type="predicted"/>
<evidence type="ECO:0000313" key="1">
    <source>
        <dbReference type="EMBL" id="OGY23224.1"/>
    </source>
</evidence>
<reference evidence="1 2" key="1">
    <citation type="journal article" date="2016" name="Nat. Commun.">
        <title>Thousands of microbial genomes shed light on interconnected biogeochemical processes in an aquifer system.</title>
        <authorList>
            <person name="Anantharaman K."/>
            <person name="Brown C.T."/>
            <person name="Hug L.A."/>
            <person name="Sharon I."/>
            <person name="Castelle C.J."/>
            <person name="Probst A.J."/>
            <person name="Thomas B.C."/>
            <person name="Singh A."/>
            <person name="Wilkins M.J."/>
            <person name="Karaoz U."/>
            <person name="Brodie E.L."/>
            <person name="Williams K.H."/>
            <person name="Hubbard S.S."/>
            <person name="Banfield J.F."/>
        </authorList>
    </citation>
    <scope>NUCLEOTIDE SEQUENCE [LARGE SCALE GENOMIC DNA]</scope>
</reference>
<gene>
    <name evidence="1" type="ORF">A2172_02490</name>
</gene>
<dbReference type="AlphaFoldDB" id="A0A1G1W6K7"/>
<accession>A0A1G1W6K7</accession>
<evidence type="ECO:0000313" key="2">
    <source>
        <dbReference type="Proteomes" id="UP000176631"/>
    </source>
</evidence>
<sequence>MAIEKIGDILKKKFGERVPVHAKYEFQEYGVRLAETLHDIRHKALYIKLAKEKERSLLERARVFAIDVQSESINRGRLFMWKLTELEKEKKAQKKK</sequence>